<feature type="transmembrane region" description="Helical" evidence="1">
    <location>
        <begin position="97"/>
        <end position="117"/>
    </location>
</feature>
<feature type="transmembrane region" description="Helical" evidence="1">
    <location>
        <begin position="129"/>
        <end position="148"/>
    </location>
</feature>
<accession>A0A2S0HU89</accession>
<keyword evidence="4" id="KW-1185">Reference proteome</keyword>
<dbReference type="NCBIfam" id="NF008482">
    <property type="entry name" value="PRK11383.1"/>
    <property type="match status" value="1"/>
</dbReference>
<dbReference type="AlphaFoldDB" id="A0A2S0HU89"/>
<dbReference type="EMBL" id="CP027062">
    <property type="protein sequence ID" value="AVI50168.1"/>
    <property type="molecule type" value="Genomic_DNA"/>
</dbReference>
<evidence type="ECO:0000259" key="2">
    <source>
        <dbReference type="Pfam" id="PF05360"/>
    </source>
</evidence>
<evidence type="ECO:0000313" key="3">
    <source>
        <dbReference type="EMBL" id="AVI50168.1"/>
    </source>
</evidence>
<organism evidence="3 4">
    <name type="scientific">Pukyongia salina</name>
    <dbReference type="NCBI Taxonomy" id="2094025"/>
    <lineage>
        <taxon>Bacteria</taxon>
        <taxon>Pseudomonadati</taxon>
        <taxon>Bacteroidota</taxon>
        <taxon>Flavobacteriia</taxon>
        <taxon>Flavobacteriales</taxon>
        <taxon>Flavobacteriaceae</taxon>
        <taxon>Pukyongia</taxon>
    </lineage>
</organism>
<dbReference type="KEGG" id="aue:C5O00_02880"/>
<proteinExistence type="predicted"/>
<evidence type="ECO:0000256" key="1">
    <source>
        <dbReference type="SAM" id="Phobius"/>
    </source>
</evidence>
<feature type="domain" description="YiaAB two helix" evidence="2">
    <location>
        <begin position="98"/>
        <end position="150"/>
    </location>
</feature>
<dbReference type="PANTHER" id="PTHR37290">
    <property type="entry name" value="INNER MEMBRANE PROTEIN YIAA-RELATED"/>
    <property type="match status" value="1"/>
</dbReference>
<dbReference type="PANTHER" id="PTHR37290:SF1">
    <property type="entry name" value="INNER MEMBRANE PROTEIN YIAA"/>
    <property type="match status" value="1"/>
</dbReference>
<protein>
    <recommendedName>
        <fullName evidence="2">YiaAB two helix domain-containing protein</fullName>
    </recommendedName>
</protein>
<dbReference type="InterPro" id="IPR038972">
    <property type="entry name" value="YiaA-like"/>
</dbReference>
<evidence type="ECO:0000313" key="4">
    <source>
        <dbReference type="Proteomes" id="UP000238442"/>
    </source>
</evidence>
<dbReference type="OrthoDB" id="3295178at2"/>
<dbReference type="GO" id="GO:0006974">
    <property type="term" value="P:DNA damage response"/>
    <property type="evidence" value="ECO:0007669"/>
    <property type="project" value="TreeGrafter"/>
</dbReference>
<keyword evidence="1" id="KW-0812">Transmembrane</keyword>
<reference evidence="3 4" key="1">
    <citation type="submission" date="2018-02" db="EMBL/GenBank/DDBJ databases">
        <title>Genomic analysis of the strain RR4-38 isolated from a seawater recirculating aquaculture system.</title>
        <authorList>
            <person name="Kim Y.-S."/>
            <person name="Jang Y.H."/>
            <person name="Kim K.-H."/>
        </authorList>
    </citation>
    <scope>NUCLEOTIDE SEQUENCE [LARGE SCALE GENOMIC DNA]</scope>
    <source>
        <strain evidence="3 4">RR4-38</strain>
    </source>
</reference>
<feature type="transmembrane region" description="Helical" evidence="1">
    <location>
        <begin position="32"/>
        <end position="55"/>
    </location>
</feature>
<feature type="transmembrane region" description="Helical" evidence="1">
    <location>
        <begin position="67"/>
        <end position="85"/>
    </location>
</feature>
<dbReference type="InterPro" id="IPR008024">
    <property type="entry name" value="YiaAB"/>
</dbReference>
<dbReference type="RefSeq" id="WP_105214771.1">
    <property type="nucleotide sequence ID" value="NZ_CP027062.1"/>
</dbReference>
<dbReference type="Proteomes" id="UP000238442">
    <property type="component" value="Chromosome"/>
</dbReference>
<keyword evidence="1" id="KW-0472">Membrane</keyword>
<name>A0A2S0HU89_9FLAO</name>
<dbReference type="Pfam" id="PF05360">
    <property type="entry name" value="YiaAB"/>
    <property type="match status" value="2"/>
</dbReference>
<dbReference type="GO" id="GO:0005886">
    <property type="term" value="C:plasma membrane"/>
    <property type="evidence" value="ECO:0007669"/>
    <property type="project" value="TreeGrafter"/>
</dbReference>
<gene>
    <name evidence="3" type="ORF">C5O00_02880</name>
</gene>
<feature type="domain" description="YiaAB two helix" evidence="2">
    <location>
        <begin position="35"/>
        <end position="87"/>
    </location>
</feature>
<keyword evidence="1" id="KW-1133">Transmembrane helix</keyword>
<sequence length="159" mass="18115">MENQFSTEKKPVNSPLIEKIQKKKDEFNCEPTPAFISASWTALFIGMVSYCVGLWNASMELNEKGYYFTILLFGLFSVVSVQKTVRDKLEGIPVTEIYYGISWFTTIASILLLIIGLWNADLWLSEKGFYGMAFALSLFAAVAVQKNTRDVKFLQRQKK</sequence>